<gene>
    <name evidence="1" type="ORF">HXW94_07195</name>
</gene>
<dbReference type="Pfam" id="PF13444">
    <property type="entry name" value="Acetyltransf_5"/>
    <property type="match status" value="1"/>
</dbReference>
<dbReference type="AlphaFoldDB" id="A0A850SZB5"/>
<protein>
    <submittedName>
        <fullName evidence="1">PEP-CTERM/exosortase system-associated acyltransferase</fullName>
    </submittedName>
</protein>
<comment type="caution">
    <text evidence="1">The sequence shown here is derived from an EMBL/GenBank/DDBJ whole genome shotgun (WGS) entry which is preliminary data.</text>
</comment>
<sequence length="246" mass="28584">MIRKSLTYDRFRFGQVIDDDVLKDTFRMRYEVYVDEFGFEDEADHPNGLETDAYEEDSIHFACLNETDSVVGTIRLVLHSDKGFPIEHATTLNFPGEKPEPDKTGEISRLTVAKDLRRRKEDGMYGVESYLKKKEGGILPDDGTIPKEMQGRKNPIIVLGLYQVMFHESLRQGLTHWYMITEKKIFYTLRKYGFLFHQIGEPVQYHGERIPYFADIHALLVNLKQTDAGMYDLMLTGLEEAYRPDI</sequence>
<dbReference type="GO" id="GO:0016746">
    <property type="term" value="F:acyltransferase activity"/>
    <property type="evidence" value="ECO:0007669"/>
    <property type="project" value="UniProtKB-KW"/>
</dbReference>
<keyword evidence="1" id="KW-0808">Transferase</keyword>
<keyword evidence="2" id="KW-1185">Reference proteome</keyword>
<dbReference type="EMBL" id="JACADJ010000017">
    <property type="protein sequence ID" value="NWH04773.1"/>
    <property type="molecule type" value="Genomic_DNA"/>
</dbReference>
<dbReference type="SUPFAM" id="SSF55729">
    <property type="entry name" value="Acyl-CoA N-acyltransferases (Nat)"/>
    <property type="match status" value="1"/>
</dbReference>
<dbReference type="Proteomes" id="UP000553343">
    <property type="component" value="Unassembled WGS sequence"/>
</dbReference>
<evidence type="ECO:0000313" key="1">
    <source>
        <dbReference type="EMBL" id="NWH04773.1"/>
    </source>
</evidence>
<dbReference type="InterPro" id="IPR022484">
    <property type="entry name" value="PEP-CTERM/exosrtase_acylTfrase"/>
</dbReference>
<dbReference type="NCBIfam" id="TIGR03694">
    <property type="entry name" value="exosort_acyl"/>
    <property type="match status" value="1"/>
</dbReference>
<evidence type="ECO:0000313" key="2">
    <source>
        <dbReference type="Proteomes" id="UP000553343"/>
    </source>
</evidence>
<dbReference type="Gene3D" id="3.40.630.30">
    <property type="match status" value="1"/>
</dbReference>
<keyword evidence="1" id="KW-0012">Acyltransferase</keyword>
<name>A0A850SZB5_9BACT</name>
<organism evidence="1 2">
    <name type="scientific">Desulfobacter latus</name>
    <dbReference type="NCBI Taxonomy" id="2292"/>
    <lineage>
        <taxon>Bacteria</taxon>
        <taxon>Pseudomonadati</taxon>
        <taxon>Thermodesulfobacteriota</taxon>
        <taxon>Desulfobacteria</taxon>
        <taxon>Desulfobacterales</taxon>
        <taxon>Desulfobacteraceae</taxon>
        <taxon>Desulfobacter</taxon>
    </lineage>
</organism>
<reference evidence="1 2" key="1">
    <citation type="submission" date="2020-06" db="EMBL/GenBank/DDBJ databases">
        <title>High-quality draft genome of sulfate reducer Desulfobacter latus type strain AcrS2 isolated from marine sediment.</title>
        <authorList>
            <person name="Hoppe M."/>
            <person name="Larsen C.K."/>
            <person name="Marshall I.P.G."/>
            <person name="Schramm A."/>
            <person name="Marietou A.G."/>
        </authorList>
    </citation>
    <scope>NUCLEOTIDE SEQUENCE [LARGE SCALE GENOMIC DNA]</scope>
    <source>
        <strain evidence="1 2">AcRS2</strain>
    </source>
</reference>
<dbReference type="RefSeq" id="WP_178366225.1">
    <property type="nucleotide sequence ID" value="NZ_JACADJ010000017.1"/>
</dbReference>
<dbReference type="InterPro" id="IPR016181">
    <property type="entry name" value="Acyl_CoA_acyltransferase"/>
</dbReference>
<accession>A0A850SZB5</accession>
<proteinExistence type="predicted"/>